<sequence>MSVTEEIARFAAEIQYDNLPPFVVSETKKLLLDSIGCTIGGIKTQKGEIAIKLALVLGGQAENGLWGTSYKVGAAQSAYAIGELMNALDYESLLSPPAHATPYVLAAPLAIAEMKKVSGKELIVATAIAHELATRIASAMIFGRRFSVELAERGIAMSLPTPGYGVCAFGGAAAAGRLLGLDALRIAHAMGIAGYNAPVPMVGKFVTTVPVSDAKYMSSGFLSLAQTVAVISADMGSTGDIEVLDGDQGFWRAFGCDKWMPEYITSGLGNKWVFTDRLFYKRYPCCGVMQNALCHLEEIITTNDILPDDIMRITVKLNSLADLPLWKTRDVKTHIQAQFSVPFVFSLAANRIETSPFWQIKETIEDRRIHEFMKKISLITDLDDKSGIRPEVEVTAIKEANKKTYFKSGISKKYEMTDDDITDKFRRNTRLLLDEKQVEKVIKDFKNLEDIGDVSDIFKYFTKTGQGDKL</sequence>
<dbReference type="Gene3D" id="3.30.1330.120">
    <property type="entry name" value="2-methylcitrate dehydratase PrpD"/>
    <property type="match status" value="1"/>
</dbReference>
<protein>
    <recommendedName>
        <fullName evidence="5">MmgE/PrpD family protein</fullName>
    </recommendedName>
</protein>
<accession>E1YC51</accession>
<feature type="domain" description="MmgE/PrpD N-terminal" evidence="2">
    <location>
        <begin position="5"/>
        <end position="255"/>
    </location>
</feature>
<dbReference type="SUPFAM" id="SSF103378">
    <property type="entry name" value="2-methylcitrate dehydratase PrpD"/>
    <property type="match status" value="1"/>
</dbReference>
<dbReference type="InterPro" id="IPR045337">
    <property type="entry name" value="MmgE_PrpD_C"/>
</dbReference>
<proteinExistence type="inferred from homology"/>
<dbReference type="Pfam" id="PF19305">
    <property type="entry name" value="MmgE_PrpD_C"/>
    <property type="match status" value="1"/>
</dbReference>
<feature type="domain" description="MmgE/PrpD C-terminal" evidence="3">
    <location>
        <begin position="283"/>
        <end position="444"/>
    </location>
</feature>
<dbReference type="InterPro" id="IPR042183">
    <property type="entry name" value="MmgE/PrpD_sf_1"/>
</dbReference>
<dbReference type="InterPro" id="IPR036148">
    <property type="entry name" value="MmgE/PrpD_sf"/>
</dbReference>
<dbReference type="Gene3D" id="1.10.4100.10">
    <property type="entry name" value="2-methylcitrate dehydratase PrpD"/>
    <property type="match status" value="1"/>
</dbReference>
<evidence type="ECO:0000259" key="2">
    <source>
        <dbReference type="Pfam" id="PF03972"/>
    </source>
</evidence>
<name>E1YC51_9BACT</name>
<evidence type="ECO:0000313" key="4">
    <source>
        <dbReference type="EMBL" id="CBX28145.1"/>
    </source>
</evidence>
<dbReference type="Pfam" id="PF03972">
    <property type="entry name" value="MmgE_PrpD_N"/>
    <property type="match status" value="1"/>
</dbReference>
<evidence type="ECO:0000256" key="1">
    <source>
        <dbReference type="ARBA" id="ARBA00006174"/>
    </source>
</evidence>
<organism evidence="4">
    <name type="scientific">uncultured Desulfobacterium sp</name>
    <dbReference type="NCBI Taxonomy" id="201089"/>
    <lineage>
        <taxon>Bacteria</taxon>
        <taxon>Pseudomonadati</taxon>
        <taxon>Thermodesulfobacteriota</taxon>
        <taxon>Desulfobacteria</taxon>
        <taxon>Desulfobacterales</taxon>
        <taxon>Desulfobacteriaceae</taxon>
        <taxon>Desulfobacterium</taxon>
        <taxon>environmental samples</taxon>
    </lineage>
</organism>
<reference evidence="4" key="1">
    <citation type="journal article" date="2011" name="Environ. Microbiol.">
        <title>Genomic insights into the metabolic potential of the polycyclic aromatic hydrocarbon degrading sulfate-reducing Deltaproteobacterium N47.</title>
        <authorList>
            <person name="Bergmann F."/>
            <person name="Selesi D."/>
            <person name="Weinmaier T."/>
            <person name="Tischler P."/>
            <person name="Rattei T."/>
            <person name="Meckenstock R.U."/>
        </authorList>
    </citation>
    <scope>NUCLEOTIDE SEQUENCE</scope>
</reference>
<dbReference type="PANTHER" id="PTHR16943:SF8">
    <property type="entry name" value="2-METHYLCITRATE DEHYDRATASE"/>
    <property type="match status" value="1"/>
</dbReference>
<evidence type="ECO:0008006" key="5">
    <source>
        <dbReference type="Google" id="ProtNLM"/>
    </source>
</evidence>
<dbReference type="GO" id="GO:0016829">
    <property type="term" value="F:lyase activity"/>
    <property type="evidence" value="ECO:0007669"/>
    <property type="project" value="InterPro"/>
</dbReference>
<dbReference type="AlphaFoldDB" id="E1YC51"/>
<dbReference type="InterPro" id="IPR042188">
    <property type="entry name" value="MmgE/PrpD_sf_2"/>
</dbReference>
<comment type="similarity">
    <text evidence="1">Belongs to the PrpD family.</text>
</comment>
<dbReference type="PANTHER" id="PTHR16943">
    <property type="entry name" value="2-METHYLCITRATE DEHYDRATASE-RELATED"/>
    <property type="match status" value="1"/>
</dbReference>
<evidence type="ECO:0000259" key="3">
    <source>
        <dbReference type="Pfam" id="PF19305"/>
    </source>
</evidence>
<dbReference type="InterPro" id="IPR005656">
    <property type="entry name" value="MmgE_PrpD"/>
</dbReference>
<gene>
    <name evidence="4" type="ORF">N47_G34690</name>
</gene>
<dbReference type="InterPro" id="IPR045336">
    <property type="entry name" value="MmgE_PrpD_N"/>
</dbReference>
<dbReference type="EMBL" id="FR695868">
    <property type="protein sequence ID" value="CBX28145.1"/>
    <property type="molecule type" value="Genomic_DNA"/>
</dbReference>